<dbReference type="GO" id="GO:0043190">
    <property type="term" value="C:ATP-binding cassette (ABC) transporter complex"/>
    <property type="evidence" value="ECO:0007669"/>
    <property type="project" value="TreeGrafter"/>
</dbReference>
<dbReference type="AlphaFoldDB" id="A0A5B9P9J1"/>
<evidence type="ECO:0000313" key="5">
    <source>
        <dbReference type="EMBL" id="QEG22119.1"/>
    </source>
</evidence>
<dbReference type="PANTHER" id="PTHR43553">
    <property type="entry name" value="HEAVY METAL TRANSPORTER"/>
    <property type="match status" value="1"/>
</dbReference>
<evidence type="ECO:0000256" key="3">
    <source>
        <dbReference type="ARBA" id="ARBA00022840"/>
    </source>
</evidence>
<dbReference type="Proteomes" id="UP000322214">
    <property type="component" value="Chromosome"/>
</dbReference>
<keyword evidence="3 5" id="KW-0067">ATP-binding</keyword>
<sequence>MRYGGSNVGFAAITLPVVFGWGGENVSRLLNSLTPPFHDASGQHNVGMDLIKIQNAIAWRGSTKVFDGLNLSIPSNCSTAVLGPNGAGKSTLMRIITKKIYPNPTPGCVVEIFGKSRWNVWELRKQLGIVSQDLQHSYRDDVNGFDVVASGFYSTVGIPDHLHVDEQQKDRVDSLLNELQIDSLRDKRYAAMSTGEQRRFLMARALVHDPQTLVFDEPTSGLDIPGIFHYLKTARRLMQSGKTLVVVTHHVHEIPPEVSHLVLMKNGDVMQAGPKADLLCDETISELFDVPLKVVETDGYFQVLPA</sequence>
<dbReference type="EMBL" id="CP042912">
    <property type="protein sequence ID" value="QEG22119.1"/>
    <property type="molecule type" value="Genomic_DNA"/>
</dbReference>
<evidence type="ECO:0000256" key="1">
    <source>
        <dbReference type="ARBA" id="ARBA00022448"/>
    </source>
</evidence>
<keyword evidence="1" id="KW-0813">Transport</keyword>
<dbReference type="STRING" id="980251.GCA_001642875_03467"/>
<protein>
    <submittedName>
        <fullName evidence="5">Putative ABC transporter ATP-binding protein YlmA</fullName>
        <ecNumber evidence="5">3.6.3.-</ecNumber>
    </submittedName>
</protein>
<dbReference type="SUPFAM" id="SSF52540">
    <property type="entry name" value="P-loop containing nucleoside triphosphate hydrolases"/>
    <property type="match status" value="1"/>
</dbReference>
<feature type="domain" description="ABC transporter" evidence="4">
    <location>
        <begin position="51"/>
        <end position="291"/>
    </location>
</feature>
<dbReference type="PROSITE" id="PS50893">
    <property type="entry name" value="ABC_TRANSPORTER_2"/>
    <property type="match status" value="1"/>
</dbReference>
<keyword evidence="5" id="KW-0378">Hydrolase</keyword>
<dbReference type="InterPro" id="IPR050095">
    <property type="entry name" value="ECF_ABC_transporter_ATP-bd"/>
</dbReference>
<dbReference type="InterPro" id="IPR015856">
    <property type="entry name" value="ABC_transpr_CbiO/EcfA_su"/>
</dbReference>
<evidence type="ECO:0000313" key="6">
    <source>
        <dbReference type="Proteomes" id="UP000322214"/>
    </source>
</evidence>
<dbReference type="InterPro" id="IPR003439">
    <property type="entry name" value="ABC_transporter-like_ATP-bd"/>
</dbReference>
<dbReference type="CDD" id="cd03225">
    <property type="entry name" value="ABC_cobalt_CbiO_domain1"/>
    <property type="match status" value="1"/>
</dbReference>
<gene>
    <name evidence="5" type="primary">ylmA</name>
    <name evidence="5" type="ORF">MFFC18_19800</name>
</gene>
<proteinExistence type="predicted"/>
<evidence type="ECO:0000259" key="4">
    <source>
        <dbReference type="PROSITE" id="PS50893"/>
    </source>
</evidence>
<keyword evidence="2" id="KW-0547">Nucleotide-binding</keyword>
<organism evidence="5 6">
    <name type="scientific">Mariniblastus fucicola</name>
    <dbReference type="NCBI Taxonomy" id="980251"/>
    <lineage>
        <taxon>Bacteria</taxon>
        <taxon>Pseudomonadati</taxon>
        <taxon>Planctomycetota</taxon>
        <taxon>Planctomycetia</taxon>
        <taxon>Pirellulales</taxon>
        <taxon>Pirellulaceae</taxon>
        <taxon>Mariniblastus</taxon>
    </lineage>
</organism>
<reference evidence="5 6" key="1">
    <citation type="submission" date="2019-08" db="EMBL/GenBank/DDBJ databases">
        <title>Deep-cultivation of Planctomycetes and their phenomic and genomic characterization uncovers novel biology.</title>
        <authorList>
            <person name="Wiegand S."/>
            <person name="Jogler M."/>
            <person name="Boedeker C."/>
            <person name="Pinto D."/>
            <person name="Vollmers J."/>
            <person name="Rivas-Marin E."/>
            <person name="Kohn T."/>
            <person name="Peeters S.H."/>
            <person name="Heuer A."/>
            <person name="Rast P."/>
            <person name="Oberbeckmann S."/>
            <person name="Bunk B."/>
            <person name="Jeske O."/>
            <person name="Meyerdierks A."/>
            <person name="Storesund J.E."/>
            <person name="Kallscheuer N."/>
            <person name="Luecker S."/>
            <person name="Lage O.M."/>
            <person name="Pohl T."/>
            <person name="Merkel B.J."/>
            <person name="Hornburger P."/>
            <person name="Mueller R.-W."/>
            <person name="Bruemmer F."/>
            <person name="Labrenz M."/>
            <person name="Spormann A.M."/>
            <person name="Op den Camp H."/>
            <person name="Overmann J."/>
            <person name="Amann R."/>
            <person name="Jetten M.S.M."/>
            <person name="Mascher T."/>
            <person name="Medema M.H."/>
            <person name="Devos D.P."/>
            <person name="Kaster A.-K."/>
            <person name="Ovreas L."/>
            <person name="Rohde M."/>
            <person name="Galperin M.Y."/>
            <person name="Jogler C."/>
        </authorList>
    </citation>
    <scope>NUCLEOTIDE SEQUENCE [LARGE SCALE GENOMIC DNA]</scope>
    <source>
        <strain evidence="5 6">FC18</strain>
    </source>
</reference>
<dbReference type="PANTHER" id="PTHR43553:SF3">
    <property type="entry name" value="ABC TRANSPORTER ATP-BINDING PROTEIN MODF"/>
    <property type="match status" value="1"/>
</dbReference>
<dbReference type="Pfam" id="PF00005">
    <property type="entry name" value="ABC_tran"/>
    <property type="match status" value="1"/>
</dbReference>
<evidence type="ECO:0000256" key="2">
    <source>
        <dbReference type="ARBA" id="ARBA00022741"/>
    </source>
</evidence>
<dbReference type="EC" id="3.6.3.-" evidence="5"/>
<dbReference type="GO" id="GO:0005524">
    <property type="term" value="F:ATP binding"/>
    <property type="evidence" value="ECO:0007669"/>
    <property type="project" value="UniProtKB-KW"/>
</dbReference>
<dbReference type="InterPro" id="IPR027417">
    <property type="entry name" value="P-loop_NTPase"/>
</dbReference>
<dbReference type="KEGG" id="mff:MFFC18_19800"/>
<keyword evidence="6" id="KW-1185">Reference proteome</keyword>
<dbReference type="SMART" id="SM00382">
    <property type="entry name" value="AAA"/>
    <property type="match status" value="1"/>
</dbReference>
<dbReference type="Gene3D" id="3.40.50.300">
    <property type="entry name" value="P-loop containing nucleotide triphosphate hydrolases"/>
    <property type="match status" value="1"/>
</dbReference>
<dbReference type="InterPro" id="IPR003593">
    <property type="entry name" value="AAA+_ATPase"/>
</dbReference>
<name>A0A5B9P9J1_9BACT</name>
<accession>A0A5B9P9J1</accession>
<dbReference type="GO" id="GO:0042626">
    <property type="term" value="F:ATPase-coupled transmembrane transporter activity"/>
    <property type="evidence" value="ECO:0007669"/>
    <property type="project" value="TreeGrafter"/>
</dbReference>
<dbReference type="GO" id="GO:0016887">
    <property type="term" value="F:ATP hydrolysis activity"/>
    <property type="evidence" value="ECO:0007669"/>
    <property type="project" value="InterPro"/>
</dbReference>